<keyword evidence="3 6" id="KW-0808">Transferase</keyword>
<evidence type="ECO:0000313" key="7">
    <source>
        <dbReference type="Proteomes" id="UP000198238"/>
    </source>
</evidence>
<feature type="domain" description="tRNA/rRNA methyltransferase SpoU type" evidence="4">
    <location>
        <begin position="115"/>
        <end position="252"/>
    </location>
</feature>
<evidence type="ECO:0000256" key="3">
    <source>
        <dbReference type="ARBA" id="ARBA00022679"/>
    </source>
</evidence>
<dbReference type="AlphaFoldDB" id="A0A220S474"/>
<dbReference type="InterPro" id="IPR051259">
    <property type="entry name" value="rRNA_Methyltransferase"/>
</dbReference>
<dbReference type="SUPFAM" id="SSF75217">
    <property type="entry name" value="alpha/beta knot"/>
    <property type="match status" value="1"/>
</dbReference>
<dbReference type="InterPro" id="IPR029028">
    <property type="entry name" value="Alpha/beta_knot_MTases"/>
</dbReference>
<keyword evidence="2 6" id="KW-0489">Methyltransferase</keyword>
<evidence type="ECO:0000256" key="2">
    <source>
        <dbReference type="ARBA" id="ARBA00022603"/>
    </source>
</evidence>
<name>A0A220S474_9NEIS</name>
<evidence type="ECO:0000313" key="6">
    <source>
        <dbReference type="EMBL" id="ASK28329.1"/>
    </source>
</evidence>
<evidence type="ECO:0000259" key="5">
    <source>
        <dbReference type="Pfam" id="PF22435"/>
    </source>
</evidence>
<dbReference type="SUPFAM" id="SSF55315">
    <property type="entry name" value="L30e-like"/>
    <property type="match status" value="1"/>
</dbReference>
<evidence type="ECO:0000256" key="1">
    <source>
        <dbReference type="ARBA" id="ARBA00007228"/>
    </source>
</evidence>
<sequence>MKLITSVQNSQIKHLGKLLSQAKARREGGQAVLEGVHLLDACLRAGIVPEQVYLPEAKTANREIRRLAGKLPESLLTQVSDGLLAKAGSLTDGDEIMTLVKIPKPGNLPQTGDCVILDRLQDPGNVGTILRSAAAAGVRQIVLGRGCADVWSPKVLRAGMGAHFLLALHTDVDLADWRQHYRAPVWATALDSGNPQNLYEMKLTAPAAWIFGNEGSGVDAALIAAADGCVRIPMLGQTESLNAAMAATVCLFEQMRQRIQAV</sequence>
<dbReference type="RefSeq" id="WP_089037018.1">
    <property type="nucleotide sequence ID" value="NZ_CP022278.1"/>
</dbReference>
<protein>
    <submittedName>
        <fullName evidence="6">RNA methyltransferase</fullName>
    </submittedName>
</protein>
<organism evidence="6 7">
    <name type="scientific">Neisseria chenwenguii</name>
    <dbReference type="NCBI Taxonomy" id="1853278"/>
    <lineage>
        <taxon>Bacteria</taxon>
        <taxon>Pseudomonadati</taxon>
        <taxon>Pseudomonadota</taxon>
        <taxon>Betaproteobacteria</taxon>
        <taxon>Neisseriales</taxon>
        <taxon>Neisseriaceae</taxon>
        <taxon>Neisseria</taxon>
    </lineage>
</organism>
<dbReference type="GO" id="GO:0032259">
    <property type="term" value="P:methylation"/>
    <property type="evidence" value="ECO:0007669"/>
    <property type="project" value="UniProtKB-KW"/>
</dbReference>
<dbReference type="InterPro" id="IPR029026">
    <property type="entry name" value="tRNA_m1G_MTases_N"/>
</dbReference>
<feature type="domain" description="MRM3-like substrate binding" evidence="5">
    <location>
        <begin position="9"/>
        <end position="89"/>
    </location>
</feature>
<dbReference type="InterPro" id="IPR001537">
    <property type="entry name" value="SpoU_MeTrfase"/>
</dbReference>
<dbReference type="Gene3D" id="3.40.1280.10">
    <property type="match status" value="1"/>
</dbReference>
<dbReference type="InterPro" id="IPR029064">
    <property type="entry name" value="Ribosomal_eL30-like_sf"/>
</dbReference>
<evidence type="ECO:0000259" key="4">
    <source>
        <dbReference type="Pfam" id="PF00588"/>
    </source>
</evidence>
<dbReference type="InterPro" id="IPR053888">
    <property type="entry name" value="MRM3-like_sub_bind"/>
</dbReference>
<dbReference type="Proteomes" id="UP000198238">
    <property type="component" value="Chromosome"/>
</dbReference>
<dbReference type="PANTHER" id="PTHR43191:SF2">
    <property type="entry name" value="RRNA METHYLTRANSFERASE 3, MITOCHONDRIAL"/>
    <property type="match status" value="1"/>
</dbReference>
<dbReference type="EMBL" id="CP022278">
    <property type="protein sequence ID" value="ASK28329.1"/>
    <property type="molecule type" value="Genomic_DNA"/>
</dbReference>
<gene>
    <name evidence="6" type="ORF">BG910_11815</name>
</gene>
<reference evidence="6 7" key="1">
    <citation type="submission" date="2017-06" db="EMBL/GenBank/DDBJ databases">
        <title>Neisseria chenwenguii sp. nov., isolated from the intestinal contents of Tibetan Plateau Pika in Yushu, Qinghai Province, China.</title>
        <authorList>
            <person name="Zhang G."/>
        </authorList>
    </citation>
    <scope>NUCLEOTIDE SEQUENCE [LARGE SCALE GENOMIC DNA]</scope>
    <source>
        <strain evidence="6 7">10023</strain>
    </source>
</reference>
<keyword evidence="7" id="KW-1185">Reference proteome</keyword>
<dbReference type="Pfam" id="PF22435">
    <property type="entry name" value="MRM3-like_sub_bind"/>
    <property type="match status" value="1"/>
</dbReference>
<dbReference type="KEGG" id="nei:BG910_11815"/>
<proteinExistence type="inferred from homology"/>
<accession>A0A220S474</accession>
<dbReference type="GO" id="GO:0006396">
    <property type="term" value="P:RNA processing"/>
    <property type="evidence" value="ECO:0007669"/>
    <property type="project" value="InterPro"/>
</dbReference>
<comment type="similarity">
    <text evidence="1">Belongs to the class IV-like SAM-binding methyltransferase superfamily. RNA methyltransferase TrmH family.</text>
</comment>
<dbReference type="GO" id="GO:0008173">
    <property type="term" value="F:RNA methyltransferase activity"/>
    <property type="evidence" value="ECO:0007669"/>
    <property type="project" value="InterPro"/>
</dbReference>
<dbReference type="CDD" id="cd18095">
    <property type="entry name" value="SpoU-like_rRNA-MTase"/>
    <property type="match status" value="1"/>
</dbReference>
<dbReference type="Pfam" id="PF00588">
    <property type="entry name" value="SpoU_methylase"/>
    <property type="match status" value="1"/>
</dbReference>
<dbReference type="PANTHER" id="PTHR43191">
    <property type="entry name" value="RRNA METHYLTRANSFERASE 3"/>
    <property type="match status" value="1"/>
</dbReference>
<dbReference type="Gene3D" id="3.30.1330.30">
    <property type="match status" value="1"/>
</dbReference>
<dbReference type="GO" id="GO:0003723">
    <property type="term" value="F:RNA binding"/>
    <property type="evidence" value="ECO:0007669"/>
    <property type="project" value="InterPro"/>
</dbReference>